<accession>A0A8H5ATD5</accession>
<evidence type="ECO:0000256" key="1">
    <source>
        <dbReference type="ARBA" id="ARBA00004477"/>
    </source>
</evidence>
<keyword evidence="4" id="KW-0337">GPI-anchor biosynthesis</keyword>
<dbReference type="PANTHER" id="PTHR21072">
    <property type="entry name" value="GPI TRANSAMIDASE COMPONENT PIG-S"/>
    <property type="match status" value="1"/>
</dbReference>
<keyword evidence="9" id="KW-0325">Glycoprotein</keyword>
<dbReference type="Proteomes" id="UP000567179">
    <property type="component" value="Unassembled WGS sequence"/>
</dbReference>
<dbReference type="InterPro" id="IPR019540">
    <property type="entry name" value="PtdIno-glycan_biosynth_class_S"/>
</dbReference>
<evidence type="ECO:0000256" key="9">
    <source>
        <dbReference type="ARBA" id="ARBA00023180"/>
    </source>
</evidence>
<name>A0A8H5ATD5_9AGAR</name>
<keyword evidence="7" id="KW-1133">Transmembrane helix</keyword>
<evidence type="ECO:0000256" key="5">
    <source>
        <dbReference type="ARBA" id="ARBA00022692"/>
    </source>
</evidence>
<comment type="similarity">
    <text evidence="3">Belongs to the PIGS family.</text>
</comment>
<dbReference type="GO" id="GO:0016255">
    <property type="term" value="P:attachment of GPI anchor to protein"/>
    <property type="evidence" value="ECO:0007669"/>
    <property type="project" value="InterPro"/>
</dbReference>
<dbReference type="PANTHER" id="PTHR21072:SF13">
    <property type="entry name" value="GPI TRANSAMIDASE COMPONENT PIG-S"/>
    <property type="match status" value="1"/>
</dbReference>
<dbReference type="UniPathway" id="UPA00196"/>
<dbReference type="AlphaFoldDB" id="A0A8H5ATD5"/>
<proteinExistence type="inferred from homology"/>
<evidence type="ECO:0000256" key="3">
    <source>
        <dbReference type="ARBA" id="ARBA00005316"/>
    </source>
</evidence>
<gene>
    <name evidence="10" type="ORF">D9619_008010</name>
</gene>
<dbReference type="OrthoDB" id="28748at2759"/>
<dbReference type="EMBL" id="JAACJJ010000057">
    <property type="protein sequence ID" value="KAF5310515.1"/>
    <property type="molecule type" value="Genomic_DNA"/>
</dbReference>
<comment type="subcellular location">
    <subcellularLocation>
        <location evidence="1">Endoplasmic reticulum membrane</location>
        <topology evidence="1">Multi-pass membrane protein</topology>
    </subcellularLocation>
</comment>
<keyword evidence="8" id="KW-0472">Membrane</keyword>
<evidence type="ECO:0008006" key="12">
    <source>
        <dbReference type="Google" id="ProtNLM"/>
    </source>
</evidence>
<comment type="pathway">
    <text evidence="2">Glycolipid biosynthesis; glycosylphosphatidylinositol-anchor biosynthesis.</text>
</comment>
<evidence type="ECO:0000256" key="8">
    <source>
        <dbReference type="ARBA" id="ARBA00023136"/>
    </source>
</evidence>
<reference evidence="10 11" key="1">
    <citation type="journal article" date="2020" name="ISME J.">
        <title>Uncovering the hidden diversity of litter-decomposition mechanisms in mushroom-forming fungi.</title>
        <authorList>
            <person name="Floudas D."/>
            <person name="Bentzer J."/>
            <person name="Ahren D."/>
            <person name="Johansson T."/>
            <person name="Persson P."/>
            <person name="Tunlid A."/>
        </authorList>
    </citation>
    <scope>NUCLEOTIDE SEQUENCE [LARGE SCALE GENOMIC DNA]</scope>
    <source>
        <strain evidence="10 11">CBS 101986</strain>
    </source>
</reference>
<evidence type="ECO:0000256" key="4">
    <source>
        <dbReference type="ARBA" id="ARBA00022502"/>
    </source>
</evidence>
<evidence type="ECO:0000313" key="11">
    <source>
        <dbReference type="Proteomes" id="UP000567179"/>
    </source>
</evidence>
<evidence type="ECO:0000313" key="10">
    <source>
        <dbReference type="EMBL" id="KAF5310515.1"/>
    </source>
</evidence>
<organism evidence="10 11">
    <name type="scientific">Psilocybe cf. subviscida</name>
    <dbReference type="NCBI Taxonomy" id="2480587"/>
    <lineage>
        <taxon>Eukaryota</taxon>
        <taxon>Fungi</taxon>
        <taxon>Dikarya</taxon>
        <taxon>Basidiomycota</taxon>
        <taxon>Agaricomycotina</taxon>
        <taxon>Agaricomycetes</taxon>
        <taxon>Agaricomycetidae</taxon>
        <taxon>Agaricales</taxon>
        <taxon>Agaricineae</taxon>
        <taxon>Strophariaceae</taxon>
        <taxon>Psilocybe</taxon>
    </lineage>
</organism>
<keyword evidence="5" id="KW-0812">Transmembrane</keyword>
<evidence type="ECO:0000256" key="6">
    <source>
        <dbReference type="ARBA" id="ARBA00022824"/>
    </source>
</evidence>
<comment type="caution">
    <text evidence="10">The sequence shown here is derived from an EMBL/GenBank/DDBJ whole genome shotgun (WGS) entry which is preliminary data.</text>
</comment>
<dbReference type="GO" id="GO:0006506">
    <property type="term" value="P:GPI anchor biosynthetic process"/>
    <property type="evidence" value="ECO:0007669"/>
    <property type="project" value="UniProtKB-UniPathway"/>
</dbReference>
<evidence type="ECO:0000256" key="2">
    <source>
        <dbReference type="ARBA" id="ARBA00004687"/>
    </source>
</evidence>
<keyword evidence="6" id="KW-0256">Endoplasmic reticulum</keyword>
<keyword evidence="11" id="KW-1185">Reference proteome</keyword>
<evidence type="ECO:0000256" key="7">
    <source>
        <dbReference type="ARBA" id="ARBA00022989"/>
    </source>
</evidence>
<dbReference type="GO" id="GO:0042765">
    <property type="term" value="C:GPI-anchor transamidase complex"/>
    <property type="evidence" value="ECO:0007669"/>
    <property type="project" value="InterPro"/>
</dbReference>
<sequence length="510" mass="55993">MGSVMDLPPSIRNPSSLFYQKDAVRRSIIKSYWVVIVLALPLWWYTTSIERLALPTGRIDKFVDKHLELPVTICAPSTRVSDLHREIVARRALDQKRWAGLAVEVVESEKCSLENSYILIPGGSNTVSLNKKTLTFPNNMPSTFLADTLVSLISPSTSSNVVQYSPKYRLAFSLLNEDAVGGDAILDWDIQGALHRGFIINPNDDYGGTAGESVATFTAHVVLVPSFRPGRNANSLVLKYINPILSHLRSLHNFTVESQVQFYAPLAFSTVHKENYYGITPADLSVFVNSAEWTLSSSSSNDPVLHFVLFVPSAARRPLRILDEHEQASPSSAFLLPQWGGIVIHNSNELDTHDVFSSFATQLLALLGLSSTSDWHLDALTRRRTLENAHSSQDTLRSIVKLVDQIENMPLGADVKGDVEGALDALSMMYDTASTSLSSAFAYSAQSAGLASRAFFNPGMLALLYFPIEHTYAVYTPLFASALTPLAVAALREFLAWKRAKKAAVTSAAQ</sequence>
<protein>
    <recommendedName>
        <fullName evidence="12">GPI transamidase component PIG-S</fullName>
    </recommendedName>
</protein>
<dbReference type="Pfam" id="PF10510">
    <property type="entry name" value="PIG-S"/>
    <property type="match status" value="2"/>
</dbReference>